<evidence type="ECO:0000256" key="6">
    <source>
        <dbReference type="ARBA" id="ARBA00023136"/>
    </source>
</evidence>
<dbReference type="GO" id="GO:0005886">
    <property type="term" value="C:plasma membrane"/>
    <property type="evidence" value="ECO:0007669"/>
    <property type="project" value="TreeGrafter"/>
</dbReference>
<evidence type="ECO:0000313" key="14">
    <source>
        <dbReference type="Proteomes" id="UP001347796"/>
    </source>
</evidence>
<feature type="domain" description="TRPM SLOG" evidence="11">
    <location>
        <begin position="338"/>
        <end position="611"/>
    </location>
</feature>
<dbReference type="Pfam" id="PF18139">
    <property type="entry name" value="LSDAT_euk"/>
    <property type="match status" value="1"/>
</dbReference>
<feature type="transmembrane region" description="Helical" evidence="9">
    <location>
        <begin position="1318"/>
        <end position="1347"/>
    </location>
</feature>
<feature type="transmembrane region" description="Helical" evidence="9">
    <location>
        <begin position="1195"/>
        <end position="1212"/>
    </location>
</feature>
<feature type="transmembrane region" description="Helical" evidence="9">
    <location>
        <begin position="1233"/>
        <end position="1256"/>
    </location>
</feature>
<feature type="transmembrane region" description="Helical" evidence="9">
    <location>
        <begin position="1173"/>
        <end position="1189"/>
    </location>
</feature>
<keyword evidence="5" id="KW-0406">Ion transport</keyword>
<feature type="region of interest" description="Disordered" evidence="8">
    <location>
        <begin position="1537"/>
        <end position="1556"/>
    </location>
</feature>
<organism evidence="13 14">
    <name type="scientific">Patella caerulea</name>
    <name type="common">Rayed Mediterranean limpet</name>
    <dbReference type="NCBI Taxonomy" id="87958"/>
    <lineage>
        <taxon>Eukaryota</taxon>
        <taxon>Metazoa</taxon>
        <taxon>Spiralia</taxon>
        <taxon>Lophotrochozoa</taxon>
        <taxon>Mollusca</taxon>
        <taxon>Gastropoda</taxon>
        <taxon>Patellogastropoda</taxon>
        <taxon>Patelloidea</taxon>
        <taxon>Patellidae</taxon>
        <taxon>Patella</taxon>
    </lineage>
</organism>
<keyword evidence="6 9" id="KW-0472">Membrane</keyword>
<dbReference type="PANTHER" id="PTHR13800:SF12">
    <property type="entry name" value="TRANSIENT RECEPTOR POTENTIAL CATION CHANNEL SUBFAMILY M MEMBER-LIKE 2"/>
    <property type="match status" value="1"/>
</dbReference>
<feature type="transmembrane region" description="Helical" evidence="9">
    <location>
        <begin position="1096"/>
        <end position="1115"/>
    </location>
</feature>
<protein>
    <submittedName>
        <fullName evidence="13">Uncharacterized protein</fullName>
    </submittedName>
</protein>
<dbReference type="GO" id="GO:0099604">
    <property type="term" value="F:ligand-gated calcium channel activity"/>
    <property type="evidence" value="ECO:0007669"/>
    <property type="project" value="TreeGrafter"/>
</dbReference>
<proteinExistence type="predicted"/>
<keyword evidence="4 9" id="KW-1133">Transmembrane helix</keyword>
<feature type="region of interest" description="Disordered" evidence="8">
    <location>
        <begin position="103"/>
        <end position="166"/>
    </location>
</feature>
<keyword evidence="14" id="KW-1185">Reference proteome</keyword>
<comment type="caution">
    <text evidence="13">The sequence shown here is derived from an EMBL/GenBank/DDBJ whole genome shotgun (WGS) entry which is preliminary data.</text>
</comment>
<dbReference type="InterPro" id="IPR050927">
    <property type="entry name" value="TRPM"/>
</dbReference>
<feature type="compositionally biased region" description="Polar residues" evidence="8">
    <location>
        <begin position="38"/>
        <end position="54"/>
    </location>
</feature>
<comment type="subcellular location">
    <subcellularLocation>
        <location evidence="1">Membrane</location>
        <topology evidence="1">Multi-pass membrane protein</topology>
    </subcellularLocation>
</comment>
<gene>
    <name evidence="13" type="ORF">SNE40_020118</name>
</gene>
<evidence type="ECO:0000256" key="4">
    <source>
        <dbReference type="ARBA" id="ARBA00022989"/>
    </source>
</evidence>
<feature type="domain" description="TRPM-like" evidence="12">
    <location>
        <begin position="679"/>
        <end position="966"/>
    </location>
</feature>
<evidence type="ECO:0000259" key="11">
    <source>
        <dbReference type="Pfam" id="PF18139"/>
    </source>
</evidence>
<evidence type="ECO:0000313" key="13">
    <source>
        <dbReference type="EMBL" id="KAK6168979.1"/>
    </source>
</evidence>
<keyword evidence="2" id="KW-0813">Transport</keyword>
<keyword evidence="3 9" id="KW-0812">Transmembrane</keyword>
<evidence type="ECO:0000256" key="7">
    <source>
        <dbReference type="ARBA" id="ARBA00023303"/>
    </source>
</evidence>
<dbReference type="InterPro" id="IPR005821">
    <property type="entry name" value="Ion_trans_dom"/>
</dbReference>
<dbReference type="Pfam" id="PF00520">
    <property type="entry name" value="Ion_trans"/>
    <property type="match status" value="1"/>
</dbReference>
<evidence type="ECO:0000256" key="9">
    <source>
        <dbReference type="SAM" id="Phobius"/>
    </source>
</evidence>
<evidence type="ECO:0000256" key="8">
    <source>
        <dbReference type="SAM" id="MobiDB-lite"/>
    </source>
</evidence>
<dbReference type="InterPro" id="IPR057366">
    <property type="entry name" value="TRPM-like"/>
</dbReference>
<dbReference type="EMBL" id="JAZGQO010000015">
    <property type="protein sequence ID" value="KAK6168979.1"/>
    <property type="molecule type" value="Genomic_DNA"/>
</dbReference>
<dbReference type="Proteomes" id="UP001347796">
    <property type="component" value="Unassembled WGS sequence"/>
</dbReference>
<evidence type="ECO:0000256" key="3">
    <source>
        <dbReference type="ARBA" id="ARBA00022692"/>
    </source>
</evidence>
<evidence type="ECO:0000256" key="1">
    <source>
        <dbReference type="ARBA" id="ARBA00004141"/>
    </source>
</evidence>
<feature type="region of interest" description="Disordered" evidence="8">
    <location>
        <begin position="38"/>
        <end position="90"/>
    </location>
</feature>
<feature type="compositionally biased region" description="Basic residues" evidence="8">
    <location>
        <begin position="121"/>
        <end position="130"/>
    </location>
</feature>
<reference evidence="13 14" key="1">
    <citation type="submission" date="2024-01" db="EMBL/GenBank/DDBJ databases">
        <title>The genome of the rayed Mediterranean limpet Patella caerulea (Linnaeus, 1758).</title>
        <authorList>
            <person name="Anh-Thu Weber A."/>
            <person name="Halstead-Nussloch G."/>
        </authorList>
    </citation>
    <scope>NUCLEOTIDE SEQUENCE [LARGE SCALE GENOMIC DNA]</scope>
    <source>
        <strain evidence="13">AATW-2023a</strain>
        <tissue evidence="13">Whole specimen</tissue>
    </source>
</reference>
<dbReference type="Pfam" id="PF25508">
    <property type="entry name" value="TRPM2"/>
    <property type="match status" value="1"/>
</dbReference>
<sequence length="1556" mass="179274">MSSSKNVFSERTVSIGSERELDDIHQLQNTYTVLPSFNFKNQEKVTSQDMTSQPKESDRDYLFDSPPLPAETEERFSKEINQWNTDSLGDYIPKTTAEYWEYEPSRENSGEPSYLNTGSPSRKKRKKHRRKIEDDENYNAEDEGRRKHRKKKKSKQNEESLDSNGTYTVEAFENQGFYNSSDKLPPKPPKGEVDALSIESNGTYTLKQEESGDEAGNVLKDSIRSMFKRMKSTVKITDLPSRQKISSKTLTNQKKAADFISSKIKQSECSRFALDHESDKYHCQCGRNREWHQIRNIPVEIKRGKEIWDCKTHTLEQKCDSFGEISFRGFGHDTTNSPYVRLLPNTNLNDVWEILIKHWGLPVPKLLISVTGGAKQFEMKTRLKSILKQGLIHAATSTGAWIVTGGTAAGVMEFVGEAVRDHIFSTGNPEQNRVVALGIASWGVISNNLALDGEGDKGIFPAVYSVQDVDDYDKRIPLDHNHTHFLLVDNGTEGKYGGEIKFRTKLESFISQKVETGVATTQSVHVPCVLIVVEGGINTMKTVLESLRNNTPVVAIEGTGRCADLIAYGFKLTKNKNDEDKCIKNKRIDQNLTDMARRTCFDNKNTEKINKQIAQLVIELKECLEKRRLLNVFSLERADVKEIDRAILYALLKANKSDANSQLALALAWNRCDIAKQEIFTPFNRKRWEPRTLYDAMLTALVQDRGDFVQLFLDNGVDFQKFLTRATLRNLYCLCINDYMDANGEILRYMIGYTQQTWANYFMCRDPKVDNDDQNILTDVSEILVILMKDSAMDIYKGTEFAVEGPVEMKWVGDIEILNSLKKRITQRSLIQPIKGKKMKKKIVDAYDFDNPVRELFIWAVLFNRRRLAHLFWKLGTDQLGAALVACSLLKQMANKAEQEEELELSVDLNEHAVIFEKLATNVLAQCYSQDKRMAQQLLTREQTLWGRRTLFQIANQNTLMDFLEHSCCQTKLNTIWKGTMALYTSELKIFICILCPLLLPFIKFSTHKTIEDIVDDDDEDEEDEDVENVAETDFSGSPSGNKVVPIDGFTKAKSRKSTKIKKKKTYAVDYFKCDRNNVNIISAVVFFYSAPVSKFYTGLIAYLCFLGIFTFFVLTDLRPADVANSPSVYEYITWGWLSTMVIEEIRQIFVLDQPPTYKLRNWISSIWNRFDLAMYMMFLISVILRYTIFTSEFIWARMGYSITLAMFYLRLMQSFFVAKNMGPKVIMIEKMLTDLFFFFLILLVFIMSFGIAYSANLYPNSQPSWVILKNIMYMPYWQMYGELFLERIEGDDDPESCTRNETIWRNDLSLRCPEKNAIVPILLAVYMILTNILLVNLLIAMFSYTFQTIQDNSMKVWRFYRLSLIYELFDRPALVPPLIILNHIYRLLMYLVNSTCGSFQTKNDFKEQLEKEENIRMSLFERGAMENYLSHSLMRERELLDNKVSSTAERLEMVIDELAQIKDSVSVHDSSTDVTDDIDRIMPIDDGDKLITQQARSRVSDEVTYLRHCLDDLTDQMGRNTAKLNQMMHLMEDFNRKPKSHPKTMDLEIQDASTA</sequence>
<evidence type="ECO:0000256" key="2">
    <source>
        <dbReference type="ARBA" id="ARBA00022448"/>
    </source>
</evidence>
<evidence type="ECO:0000259" key="10">
    <source>
        <dbReference type="Pfam" id="PF00520"/>
    </source>
</evidence>
<evidence type="ECO:0000259" key="12">
    <source>
        <dbReference type="Pfam" id="PF25508"/>
    </source>
</evidence>
<evidence type="ECO:0000256" key="5">
    <source>
        <dbReference type="ARBA" id="ARBA00023065"/>
    </source>
</evidence>
<dbReference type="PANTHER" id="PTHR13800">
    <property type="entry name" value="TRANSIENT RECEPTOR POTENTIAL CATION CHANNEL, SUBFAMILY M, MEMBER 6"/>
    <property type="match status" value="1"/>
</dbReference>
<feature type="compositionally biased region" description="Polar residues" evidence="8">
    <location>
        <begin position="110"/>
        <end position="120"/>
    </location>
</feature>
<feature type="domain" description="Ion transport" evidence="10">
    <location>
        <begin position="1097"/>
        <end position="1353"/>
    </location>
</feature>
<dbReference type="InterPro" id="IPR041491">
    <property type="entry name" value="TRPM_SLOG"/>
</dbReference>
<name>A0AAN8J042_PATCE</name>
<accession>A0AAN8J042</accession>
<keyword evidence="7" id="KW-0407">Ion channel</keyword>